<sequence>MDNTLDYLLESLVNHRENDRAKQMIGKIKHNDFKSEEEFVRNLDEEEMAYLDAVVEKELNYARNAEDDVRAKQLKEVYELLF</sequence>
<keyword evidence="2" id="KW-1185">Reference proteome</keyword>
<organism evidence="1 2">
    <name type="scientific">Lentibacillus salicampi</name>
    <dbReference type="NCBI Taxonomy" id="175306"/>
    <lineage>
        <taxon>Bacteria</taxon>
        <taxon>Bacillati</taxon>
        <taxon>Bacillota</taxon>
        <taxon>Bacilli</taxon>
        <taxon>Bacillales</taxon>
        <taxon>Bacillaceae</taxon>
        <taxon>Lentibacillus</taxon>
    </lineage>
</organism>
<dbReference type="InterPro" id="IPR020255">
    <property type="entry name" value="CsgA"/>
</dbReference>
<dbReference type="Proteomes" id="UP000298484">
    <property type="component" value="Unassembled WGS sequence"/>
</dbReference>
<comment type="caution">
    <text evidence="1">The sequence shown here is derived from an EMBL/GenBank/DDBJ whole genome shotgun (WGS) entry which is preliminary data.</text>
</comment>
<evidence type="ECO:0000313" key="1">
    <source>
        <dbReference type="EMBL" id="TFJ93293.1"/>
    </source>
</evidence>
<accession>A0A4Y9ABV1</accession>
<dbReference type="Pfam" id="PF17334">
    <property type="entry name" value="CsgA"/>
    <property type="match status" value="1"/>
</dbReference>
<proteinExistence type="predicted"/>
<dbReference type="EMBL" id="SRHY01000008">
    <property type="protein sequence ID" value="TFJ93293.1"/>
    <property type="molecule type" value="Genomic_DNA"/>
</dbReference>
<evidence type="ECO:0000313" key="2">
    <source>
        <dbReference type="Proteomes" id="UP000298484"/>
    </source>
</evidence>
<protein>
    <submittedName>
        <fullName evidence="1">Sporulation protein</fullName>
    </submittedName>
</protein>
<gene>
    <name evidence="1" type="ORF">E4U82_07905</name>
</gene>
<dbReference type="AlphaFoldDB" id="A0A4Y9ABV1"/>
<dbReference type="OrthoDB" id="2938007at2"/>
<name>A0A4Y9ABV1_9BACI</name>
<reference evidence="1 2" key="1">
    <citation type="submission" date="2019-03" db="EMBL/GenBank/DDBJ databases">
        <title>Genome sequence of Lentibacillus salicampi ATCC BAA-719.</title>
        <authorList>
            <person name="Maclea K.S."/>
            <person name="Simoes Junior M."/>
        </authorList>
    </citation>
    <scope>NUCLEOTIDE SEQUENCE [LARGE SCALE GENOMIC DNA]</scope>
    <source>
        <strain evidence="1 2">ATCC BAA-719</strain>
    </source>
</reference>